<feature type="non-terminal residue" evidence="2">
    <location>
        <position position="86"/>
    </location>
</feature>
<reference evidence="2 3" key="1">
    <citation type="journal article" date="2021" name="Nat. Plants">
        <title>The Taxus genome provides insights into paclitaxel biosynthesis.</title>
        <authorList>
            <person name="Xiong X."/>
            <person name="Gou J."/>
            <person name="Liao Q."/>
            <person name="Li Y."/>
            <person name="Zhou Q."/>
            <person name="Bi G."/>
            <person name="Li C."/>
            <person name="Du R."/>
            <person name="Wang X."/>
            <person name="Sun T."/>
            <person name="Guo L."/>
            <person name="Liang H."/>
            <person name="Lu P."/>
            <person name="Wu Y."/>
            <person name="Zhang Z."/>
            <person name="Ro D.K."/>
            <person name="Shang Y."/>
            <person name="Huang S."/>
            <person name="Yan J."/>
        </authorList>
    </citation>
    <scope>NUCLEOTIDE SEQUENCE [LARGE SCALE GENOMIC DNA]</scope>
    <source>
        <strain evidence="2">Ta-2019</strain>
    </source>
</reference>
<proteinExistence type="predicted"/>
<feature type="compositionally biased region" description="Basic and acidic residues" evidence="1">
    <location>
        <begin position="53"/>
        <end position="67"/>
    </location>
</feature>
<dbReference type="EMBL" id="JAHRHJ020000009">
    <property type="protein sequence ID" value="KAH9300926.1"/>
    <property type="molecule type" value="Genomic_DNA"/>
</dbReference>
<accession>A0AA38FGY3</accession>
<comment type="caution">
    <text evidence="2">The sequence shown here is derived from an EMBL/GenBank/DDBJ whole genome shotgun (WGS) entry which is preliminary data.</text>
</comment>
<feature type="region of interest" description="Disordered" evidence="1">
    <location>
        <begin position="1"/>
        <end position="86"/>
    </location>
</feature>
<name>A0AA38FGY3_TAXCH</name>
<feature type="non-terminal residue" evidence="2">
    <location>
        <position position="1"/>
    </location>
</feature>
<protein>
    <submittedName>
        <fullName evidence="2">Uncharacterized protein</fullName>
    </submittedName>
</protein>
<keyword evidence="3" id="KW-1185">Reference proteome</keyword>
<evidence type="ECO:0000313" key="3">
    <source>
        <dbReference type="Proteomes" id="UP000824469"/>
    </source>
</evidence>
<gene>
    <name evidence="2" type="ORF">KI387_012509</name>
</gene>
<sequence>ASPTIVHKSPRLSPQKEVTAQRRKLKLNEEVEEFEESTPNSCTLLEDTEEEGEASKEKEEEDKRLEEIGAEDVQDMETHVPNLEAK</sequence>
<evidence type="ECO:0000256" key="1">
    <source>
        <dbReference type="SAM" id="MobiDB-lite"/>
    </source>
</evidence>
<dbReference type="Proteomes" id="UP000824469">
    <property type="component" value="Unassembled WGS sequence"/>
</dbReference>
<dbReference type="AlphaFoldDB" id="A0AA38FGY3"/>
<evidence type="ECO:0000313" key="2">
    <source>
        <dbReference type="EMBL" id="KAH9300926.1"/>
    </source>
</evidence>
<organism evidence="2 3">
    <name type="scientific">Taxus chinensis</name>
    <name type="common">Chinese yew</name>
    <name type="synonym">Taxus wallichiana var. chinensis</name>
    <dbReference type="NCBI Taxonomy" id="29808"/>
    <lineage>
        <taxon>Eukaryota</taxon>
        <taxon>Viridiplantae</taxon>
        <taxon>Streptophyta</taxon>
        <taxon>Embryophyta</taxon>
        <taxon>Tracheophyta</taxon>
        <taxon>Spermatophyta</taxon>
        <taxon>Pinopsida</taxon>
        <taxon>Pinidae</taxon>
        <taxon>Conifers II</taxon>
        <taxon>Cupressales</taxon>
        <taxon>Taxaceae</taxon>
        <taxon>Taxus</taxon>
    </lineage>
</organism>